<evidence type="ECO:0000313" key="3">
    <source>
        <dbReference type="Proteomes" id="UP001152759"/>
    </source>
</evidence>
<feature type="signal peptide" evidence="1">
    <location>
        <begin position="1"/>
        <end position="23"/>
    </location>
</feature>
<organism evidence="2 3">
    <name type="scientific">Bemisia tabaci</name>
    <name type="common">Sweetpotato whitefly</name>
    <name type="synonym">Aleurodes tabaci</name>
    <dbReference type="NCBI Taxonomy" id="7038"/>
    <lineage>
        <taxon>Eukaryota</taxon>
        <taxon>Metazoa</taxon>
        <taxon>Ecdysozoa</taxon>
        <taxon>Arthropoda</taxon>
        <taxon>Hexapoda</taxon>
        <taxon>Insecta</taxon>
        <taxon>Pterygota</taxon>
        <taxon>Neoptera</taxon>
        <taxon>Paraneoptera</taxon>
        <taxon>Hemiptera</taxon>
        <taxon>Sternorrhyncha</taxon>
        <taxon>Aleyrodoidea</taxon>
        <taxon>Aleyrodidae</taxon>
        <taxon>Aleyrodinae</taxon>
        <taxon>Bemisia</taxon>
    </lineage>
</organism>
<proteinExistence type="predicted"/>
<sequence>MQPGRINIHCSFYVMAFLLGIAASRNPQPADPYTNLRSLNHEAESPIVPPTIDYASYMERINGSLQDKDFEYMLDYYNNKSSIALELLHNFDSSDISRMLVEKAAYWNTTPVQFLEEMADLISLEKEQYSTSKGNYGTDPEKRLSFLKKKYNVSAACEVPDCVSISRVAYVFPHLGLIGARPILVREEMKQVDSASSEQVLVVEPNVLGNPLFGGLIPLPSNSYDSNSGLSPENLRRIITVHLYYSRDILYRNETVPFRNQCIMLHRRMRKSLLSGERKIRLLKLHDVLKESDDYDTRLRAEIGTAYDHISTDFKSSIPNWLYEYNGFWRITLAIN</sequence>
<evidence type="ECO:0000256" key="1">
    <source>
        <dbReference type="SAM" id="SignalP"/>
    </source>
</evidence>
<reference evidence="2" key="1">
    <citation type="submission" date="2021-12" db="EMBL/GenBank/DDBJ databases">
        <authorList>
            <person name="King R."/>
        </authorList>
    </citation>
    <scope>NUCLEOTIDE SEQUENCE</scope>
</reference>
<feature type="chain" id="PRO_5040475083" evidence="1">
    <location>
        <begin position="24"/>
        <end position="336"/>
    </location>
</feature>
<protein>
    <submittedName>
        <fullName evidence="2">Uncharacterized protein</fullName>
    </submittedName>
</protein>
<dbReference type="EMBL" id="OU963864">
    <property type="protein sequence ID" value="CAH0386473.1"/>
    <property type="molecule type" value="Genomic_DNA"/>
</dbReference>
<dbReference type="KEGG" id="btab:109029983"/>
<dbReference type="Proteomes" id="UP001152759">
    <property type="component" value="Chromosome 3"/>
</dbReference>
<keyword evidence="1" id="KW-0732">Signal</keyword>
<dbReference type="AlphaFoldDB" id="A0A9P0A7S0"/>
<evidence type="ECO:0000313" key="2">
    <source>
        <dbReference type="EMBL" id="CAH0386473.1"/>
    </source>
</evidence>
<keyword evidence="3" id="KW-1185">Reference proteome</keyword>
<gene>
    <name evidence="2" type="ORF">BEMITA_LOCUS5588</name>
</gene>
<accession>A0A9P0A7S0</accession>
<name>A0A9P0A7S0_BEMTA</name>